<dbReference type="GO" id="GO:0017056">
    <property type="term" value="F:structural constituent of nuclear pore"/>
    <property type="evidence" value="ECO:0007669"/>
    <property type="project" value="InterPro"/>
</dbReference>
<feature type="region of interest" description="Disordered" evidence="15">
    <location>
        <begin position="230"/>
        <end position="255"/>
    </location>
</feature>
<dbReference type="Gene3D" id="1.20.5.170">
    <property type="match status" value="1"/>
</dbReference>
<evidence type="ECO:0000256" key="15">
    <source>
        <dbReference type="SAM" id="MobiDB-lite"/>
    </source>
</evidence>
<comment type="caution">
    <text evidence="17">The sequence shown here is derived from an EMBL/GenBank/DDBJ whole genome shotgun (WGS) entry which is preliminary data.</text>
</comment>
<comment type="subcellular location">
    <subcellularLocation>
        <location evidence="1">Nucleus membrane</location>
        <topology evidence="1">Peripheral membrane protein</topology>
        <orientation evidence="1">Cytoplasmic side</orientation>
    </subcellularLocation>
    <subcellularLocation>
        <location evidence="3">Nucleus membrane</location>
        <topology evidence="3">Peripheral membrane protein</topology>
        <orientation evidence="3">Nucleoplasmic side</orientation>
    </subcellularLocation>
    <subcellularLocation>
        <location evidence="2">Nucleus</location>
        <location evidence="2">Nuclear pore complex</location>
    </subcellularLocation>
</comment>
<dbReference type="GO" id="GO:0051028">
    <property type="term" value="P:mRNA transport"/>
    <property type="evidence" value="ECO:0007669"/>
    <property type="project" value="UniProtKB-KW"/>
</dbReference>
<keyword evidence="6" id="KW-0509">mRNA transport</keyword>
<protein>
    <recommendedName>
        <fullName evidence="11">Nucleoporin NSP1</fullName>
    </recommendedName>
    <alternativeName>
        <fullName evidence="12">Nuclear pore protein NSP1</fullName>
    </alternativeName>
    <alternativeName>
        <fullName evidence="13">Nucleoskeletal-like protein</fullName>
    </alternativeName>
</protein>
<feature type="region of interest" description="Disordered" evidence="15">
    <location>
        <begin position="345"/>
        <end position="387"/>
    </location>
</feature>
<feature type="domain" description="Nucleoporin NSP1-like C-terminal" evidence="16">
    <location>
        <begin position="394"/>
        <end position="495"/>
    </location>
</feature>
<keyword evidence="14" id="KW-0175">Coiled coil</keyword>
<evidence type="ECO:0000256" key="8">
    <source>
        <dbReference type="ARBA" id="ARBA00023010"/>
    </source>
</evidence>
<dbReference type="GO" id="GO:0006405">
    <property type="term" value="P:RNA export from nucleus"/>
    <property type="evidence" value="ECO:0007669"/>
    <property type="project" value="TreeGrafter"/>
</dbReference>
<dbReference type="GO" id="GO:0005543">
    <property type="term" value="F:phospholipid binding"/>
    <property type="evidence" value="ECO:0007669"/>
    <property type="project" value="TreeGrafter"/>
</dbReference>
<evidence type="ECO:0000256" key="7">
    <source>
        <dbReference type="ARBA" id="ARBA00022927"/>
    </source>
</evidence>
<dbReference type="GO" id="GO:0044613">
    <property type="term" value="C:nuclear pore central transport channel"/>
    <property type="evidence" value="ECO:0007669"/>
    <property type="project" value="TreeGrafter"/>
</dbReference>
<evidence type="ECO:0000256" key="14">
    <source>
        <dbReference type="SAM" id="Coils"/>
    </source>
</evidence>
<keyword evidence="10" id="KW-0539">Nucleus</keyword>
<keyword evidence="7" id="KW-0653">Protein transport</keyword>
<accession>A0AAD2GRS8</accession>
<dbReference type="GO" id="GO:0031965">
    <property type="term" value="C:nuclear membrane"/>
    <property type="evidence" value="ECO:0007669"/>
    <property type="project" value="UniProtKB-SubCell"/>
</dbReference>
<evidence type="ECO:0000313" key="18">
    <source>
        <dbReference type="Proteomes" id="UP001295794"/>
    </source>
</evidence>
<evidence type="ECO:0000256" key="5">
    <source>
        <dbReference type="ARBA" id="ARBA00022448"/>
    </source>
</evidence>
<evidence type="ECO:0000256" key="6">
    <source>
        <dbReference type="ARBA" id="ARBA00022816"/>
    </source>
</evidence>
<feature type="compositionally biased region" description="Low complexity" evidence="15">
    <location>
        <begin position="83"/>
        <end position="121"/>
    </location>
</feature>
<evidence type="ECO:0000256" key="13">
    <source>
        <dbReference type="ARBA" id="ARBA00081079"/>
    </source>
</evidence>
<evidence type="ECO:0000256" key="1">
    <source>
        <dbReference type="ARBA" id="ARBA00004335"/>
    </source>
</evidence>
<feature type="region of interest" description="Disordered" evidence="15">
    <location>
        <begin position="284"/>
        <end position="306"/>
    </location>
</feature>
<sequence>DKYVSTRSPTMSFFNLQPAGTGTPAAGSSNPAPATNAFGGGSAFSGISCPFSHAFFNPDLDQHSRRPQTKCLRKRDYKRVPFGGAPAAGTNPAATTKPTTSLFGTPAGGATSTTTPAAAAGPATGAGGSLFGGFGGAPSAPAPTPAAAPAPAPTTGFGSFSLGGAASTTAAAPAGSLFGAPLKTTPAAAPSTTPAPSLFGGSSAFSGLNKPAEPAAGAAKPAGTGFFSLGTPTPAAGAKPADGTTPAAPTNSFLSGLGSLNKPAAPATTTTAAPSLFPSLSANKDAPTAAPAGTSPAGGLFGAKPATPGPTALGGASTAAAPASASAPSLFPSLGAKPDAATTTPGLFSSLAKPAGSAPATTPPLGSSTTPALGTSAQGTTPAPGASTALVAVAPPSMLRGKTIEEIVNKWSSELETHVREFNKFAGEVAVWDRALIENGNNVAALYSHILAAEREQNEIDQSLDHIEQQQKDLNSTLEAYEKATQEIFGGSNMRALDAGPADTERDKKYLHARNGAAHAIRRPFGLADADDRCCERSLSASSTDTSADDPMSQIAEILSSHLESLQWIDGAVKEVDSKVSEVEKKVKETGYSSSMRKSYGL</sequence>
<feature type="region of interest" description="Disordered" evidence="15">
    <location>
        <begin position="1"/>
        <end position="33"/>
    </location>
</feature>
<dbReference type="Proteomes" id="UP001295794">
    <property type="component" value="Unassembled WGS sequence"/>
</dbReference>
<dbReference type="GO" id="GO:0006606">
    <property type="term" value="P:protein import into nucleus"/>
    <property type="evidence" value="ECO:0007669"/>
    <property type="project" value="TreeGrafter"/>
</dbReference>
<organism evidence="17 18">
    <name type="scientific">Mycena citricolor</name>
    <dbReference type="NCBI Taxonomy" id="2018698"/>
    <lineage>
        <taxon>Eukaryota</taxon>
        <taxon>Fungi</taxon>
        <taxon>Dikarya</taxon>
        <taxon>Basidiomycota</taxon>
        <taxon>Agaricomycotina</taxon>
        <taxon>Agaricomycetes</taxon>
        <taxon>Agaricomycetidae</taxon>
        <taxon>Agaricales</taxon>
        <taxon>Marasmiineae</taxon>
        <taxon>Mycenaceae</taxon>
        <taxon>Mycena</taxon>
    </lineage>
</organism>
<evidence type="ECO:0000256" key="10">
    <source>
        <dbReference type="ARBA" id="ARBA00023242"/>
    </source>
</evidence>
<feature type="compositionally biased region" description="Polar residues" evidence="15">
    <location>
        <begin position="364"/>
        <end position="381"/>
    </location>
</feature>
<dbReference type="PANTHER" id="PTHR12084:SF0">
    <property type="entry name" value="NUCLEAR PORE GLYCOPROTEIN P62"/>
    <property type="match status" value="1"/>
</dbReference>
<proteinExistence type="inferred from homology"/>
<evidence type="ECO:0000256" key="9">
    <source>
        <dbReference type="ARBA" id="ARBA00023132"/>
    </source>
</evidence>
<dbReference type="PANTHER" id="PTHR12084">
    <property type="entry name" value="NUCLEAR PORE GLYCOPROTEIN P62-RELATED"/>
    <property type="match status" value="1"/>
</dbReference>
<evidence type="ECO:0000256" key="12">
    <source>
        <dbReference type="ARBA" id="ARBA00078941"/>
    </source>
</evidence>
<evidence type="ECO:0000259" key="16">
    <source>
        <dbReference type="Pfam" id="PF05064"/>
    </source>
</evidence>
<dbReference type="InterPro" id="IPR026010">
    <property type="entry name" value="NSP1/NUP62"/>
</dbReference>
<keyword evidence="5" id="KW-0813">Transport</keyword>
<evidence type="ECO:0000256" key="3">
    <source>
        <dbReference type="ARBA" id="ARBA00004620"/>
    </source>
</evidence>
<dbReference type="Pfam" id="PF05064">
    <property type="entry name" value="Nsp1_C"/>
    <property type="match status" value="1"/>
</dbReference>
<dbReference type="FunFam" id="1.20.5.170:FF:000040">
    <property type="entry name" value="Nuclear pore glycoprotein p62"/>
    <property type="match status" value="1"/>
</dbReference>
<keyword evidence="18" id="KW-1185">Reference proteome</keyword>
<reference evidence="17" key="1">
    <citation type="submission" date="2023-11" db="EMBL/GenBank/DDBJ databases">
        <authorList>
            <person name="De Vega J J."/>
            <person name="De Vega J J."/>
        </authorList>
    </citation>
    <scope>NUCLEOTIDE SEQUENCE</scope>
</reference>
<dbReference type="InterPro" id="IPR007758">
    <property type="entry name" value="Nucleoporin_NSP1_C"/>
</dbReference>
<feature type="compositionally biased region" description="Low complexity" evidence="15">
    <location>
        <begin position="286"/>
        <end position="306"/>
    </location>
</feature>
<gene>
    <name evidence="17" type="ORF">MYCIT1_LOCUS1730</name>
</gene>
<evidence type="ECO:0000256" key="2">
    <source>
        <dbReference type="ARBA" id="ARBA00004567"/>
    </source>
</evidence>
<evidence type="ECO:0000313" key="17">
    <source>
        <dbReference type="EMBL" id="CAK5262754.1"/>
    </source>
</evidence>
<dbReference type="AlphaFoldDB" id="A0AAD2GRS8"/>
<dbReference type="EMBL" id="CAVNYO010000024">
    <property type="protein sequence ID" value="CAK5262754.1"/>
    <property type="molecule type" value="Genomic_DNA"/>
</dbReference>
<feature type="compositionally biased region" description="Basic residues" evidence="15">
    <location>
        <begin position="65"/>
        <end position="77"/>
    </location>
</feature>
<feature type="region of interest" description="Disordered" evidence="15">
    <location>
        <begin position="56"/>
        <end position="121"/>
    </location>
</feature>
<feature type="compositionally biased region" description="Low complexity" evidence="15">
    <location>
        <begin position="230"/>
        <end position="250"/>
    </location>
</feature>
<name>A0AAD2GRS8_9AGAR</name>
<feature type="non-terminal residue" evidence="17">
    <location>
        <position position="1"/>
    </location>
</feature>
<evidence type="ECO:0000256" key="4">
    <source>
        <dbReference type="ARBA" id="ARBA00005911"/>
    </source>
</evidence>
<keyword evidence="9" id="KW-0906">Nuclear pore complex</keyword>
<keyword evidence="8" id="KW-0811">Translocation</keyword>
<feature type="coiled-coil region" evidence="14">
    <location>
        <begin position="450"/>
        <end position="487"/>
    </location>
</feature>
<comment type="similarity">
    <text evidence="4">Belongs to the nucleoporin NSP1/NUP62 family.</text>
</comment>
<evidence type="ECO:0000256" key="11">
    <source>
        <dbReference type="ARBA" id="ARBA00068864"/>
    </source>
</evidence>